<evidence type="ECO:0000313" key="8">
    <source>
        <dbReference type="EMBL" id="MTH54588.1"/>
    </source>
</evidence>
<name>A0A7X2S6J3_9BACI</name>
<dbReference type="Proteomes" id="UP000434639">
    <property type="component" value="Unassembled WGS sequence"/>
</dbReference>
<organism evidence="8 9">
    <name type="scientific">Metabacillus mangrovi</name>
    <dbReference type="NCBI Taxonomy" id="1491830"/>
    <lineage>
        <taxon>Bacteria</taxon>
        <taxon>Bacillati</taxon>
        <taxon>Bacillota</taxon>
        <taxon>Bacilli</taxon>
        <taxon>Bacillales</taxon>
        <taxon>Bacillaceae</taxon>
        <taxon>Metabacillus</taxon>
    </lineage>
</organism>
<evidence type="ECO:0000259" key="7">
    <source>
        <dbReference type="Pfam" id="PF12698"/>
    </source>
</evidence>
<evidence type="ECO:0000256" key="2">
    <source>
        <dbReference type="ARBA" id="ARBA00022475"/>
    </source>
</evidence>
<feature type="transmembrane region" description="Helical" evidence="6">
    <location>
        <begin position="228"/>
        <end position="254"/>
    </location>
</feature>
<evidence type="ECO:0000256" key="6">
    <source>
        <dbReference type="SAM" id="Phobius"/>
    </source>
</evidence>
<feature type="domain" description="ABC-2 type transporter transmembrane" evidence="7">
    <location>
        <begin position="19"/>
        <end position="384"/>
    </location>
</feature>
<keyword evidence="3 6" id="KW-0812">Transmembrane</keyword>
<evidence type="ECO:0000256" key="5">
    <source>
        <dbReference type="ARBA" id="ARBA00023136"/>
    </source>
</evidence>
<comment type="caution">
    <text evidence="8">The sequence shown here is derived from an EMBL/GenBank/DDBJ whole genome shotgun (WGS) entry which is preliminary data.</text>
</comment>
<dbReference type="InterPro" id="IPR013525">
    <property type="entry name" value="ABC2_TM"/>
</dbReference>
<keyword evidence="2" id="KW-1003">Cell membrane</keyword>
<dbReference type="EMBL" id="WMIB01000016">
    <property type="protein sequence ID" value="MTH54588.1"/>
    <property type="molecule type" value="Genomic_DNA"/>
</dbReference>
<evidence type="ECO:0000256" key="4">
    <source>
        <dbReference type="ARBA" id="ARBA00022989"/>
    </source>
</evidence>
<feature type="transmembrane region" description="Helical" evidence="6">
    <location>
        <begin position="21"/>
        <end position="38"/>
    </location>
</feature>
<dbReference type="GO" id="GO:0005886">
    <property type="term" value="C:plasma membrane"/>
    <property type="evidence" value="ECO:0007669"/>
    <property type="project" value="UniProtKB-SubCell"/>
</dbReference>
<evidence type="ECO:0000256" key="1">
    <source>
        <dbReference type="ARBA" id="ARBA00004651"/>
    </source>
</evidence>
<evidence type="ECO:0000313" key="9">
    <source>
        <dbReference type="Proteomes" id="UP000434639"/>
    </source>
</evidence>
<proteinExistence type="predicted"/>
<comment type="subcellular location">
    <subcellularLocation>
        <location evidence="1">Cell membrane</location>
        <topology evidence="1">Multi-pass membrane protein</topology>
    </subcellularLocation>
</comment>
<feature type="transmembrane region" description="Helical" evidence="6">
    <location>
        <begin position="368"/>
        <end position="387"/>
    </location>
</feature>
<keyword evidence="9" id="KW-1185">Reference proteome</keyword>
<dbReference type="AlphaFoldDB" id="A0A7X2S6J3"/>
<feature type="transmembrane region" description="Helical" evidence="6">
    <location>
        <begin position="338"/>
        <end position="356"/>
    </location>
</feature>
<accession>A0A7X2S6J3</accession>
<dbReference type="PANTHER" id="PTHR30294">
    <property type="entry name" value="MEMBRANE COMPONENT OF ABC TRANSPORTER YHHJ-RELATED"/>
    <property type="match status" value="1"/>
</dbReference>
<feature type="transmembrane region" description="Helical" evidence="6">
    <location>
        <begin position="182"/>
        <end position="207"/>
    </location>
</feature>
<dbReference type="PANTHER" id="PTHR30294:SF29">
    <property type="entry name" value="MULTIDRUG ABC TRANSPORTER PERMEASE YBHS-RELATED"/>
    <property type="match status" value="1"/>
</dbReference>
<dbReference type="InterPro" id="IPR051449">
    <property type="entry name" value="ABC-2_transporter_component"/>
</dbReference>
<evidence type="ECO:0000256" key="3">
    <source>
        <dbReference type="ARBA" id="ARBA00022692"/>
    </source>
</evidence>
<protein>
    <submittedName>
        <fullName evidence="8">ABC transporter permease</fullName>
    </submittedName>
</protein>
<dbReference type="RefSeq" id="WP_155113102.1">
    <property type="nucleotide sequence ID" value="NZ_WMIB01000016.1"/>
</dbReference>
<keyword evidence="5 6" id="KW-0472">Membrane</keyword>
<reference evidence="8 9" key="1">
    <citation type="journal article" date="2017" name="Int. J. Syst. Evol. Microbiol.">
        <title>Bacillus mangrovi sp. nov., isolated from a sediment sample from a mangrove forest.</title>
        <authorList>
            <person name="Gupta V."/>
            <person name="Singh P.K."/>
            <person name="Korpole S."/>
            <person name="Tanuku N.R.S."/>
            <person name="Pinnaka A.K."/>
        </authorList>
    </citation>
    <scope>NUCLEOTIDE SEQUENCE [LARGE SCALE GENOMIC DNA]</scope>
    <source>
        <strain evidence="8 9">KCTC 33872</strain>
    </source>
</reference>
<feature type="transmembrane region" description="Helical" evidence="6">
    <location>
        <begin position="279"/>
        <end position="301"/>
    </location>
</feature>
<feature type="transmembrane region" description="Helical" evidence="6">
    <location>
        <begin position="313"/>
        <end position="332"/>
    </location>
</feature>
<gene>
    <name evidence="8" type="ORF">GKZ89_14385</name>
</gene>
<sequence length="416" mass="45381">MSKFWVVLFYTYSNKIKSRSFLITTAITLVLIFGISNLQNIMGAFNKDEAVKVTVIDEEGSLYEPFAQNAKTLDPDLEISQTNEKEDALTQKVLDGSLNAYVILKNDAQGLPAGSFYAESVVNAEVSFTLDQALQQTKTAVGTERLGIDPAQVSELLAPVEMEKTALQENAKSAEELNQARGLVYVMLFIIYFSVITYASMIAMEVATEKSSRVMEILISSISPIQQMFAKILGIAFVSLTQLAIMIGGGYLAVRGKMEEIDAISGGVMGISSTSPATIVYGVVFFLLGYFLFATLAAFLGSLVSRIEDVQQMITPMIFIVVAGFLIAMFNLGNPDNSFVTVTSFIPFFAPMIMFLRVGMLDVPFWEAGLSILILLGTIFILAYFGARVYKGGVLMYGKSNSLKDIRKAASLGKDS</sequence>
<dbReference type="GO" id="GO:0140359">
    <property type="term" value="F:ABC-type transporter activity"/>
    <property type="evidence" value="ECO:0007669"/>
    <property type="project" value="InterPro"/>
</dbReference>
<dbReference type="Pfam" id="PF12698">
    <property type="entry name" value="ABC2_membrane_3"/>
    <property type="match status" value="1"/>
</dbReference>
<dbReference type="OrthoDB" id="9768837at2"/>
<keyword evidence="4 6" id="KW-1133">Transmembrane helix</keyword>